<dbReference type="Proteomes" id="UP001157039">
    <property type="component" value="Unassembled WGS sequence"/>
</dbReference>
<accession>A0AA37XL15</accession>
<evidence type="ECO:0000313" key="2">
    <source>
        <dbReference type="EMBL" id="GMA71729.1"/>
    </source>
</evidence>
<keyword evidence="1" id="KW-1133">Transmembrane helix</keyword>
<proteinExistence type="predicted"/>
<protein>
    <submittedName>
        <fullName evidence="2">Uncharacterized protein</fullName>
    </submittedName>
</protein>
<keyword evidence="1" id="KW-0812">Transmembrane</keyword>
<name>A0AA37XL15_9ENTE</name>
<gene>
    <name evidence="2" type="ORF">GCM10025885_07780</name>
</gene>
<reference evidence="2 3" key="1">
    <citation type="journal article" date="2014" name="Int. J. Syst. Evol. Microbiol.">
        <title>Complete genome sequence of Corynebacterium casei LMG S-19264T (=DSM 44701T), isolated from a smear-ripened cheese.</title>
        <authorList>
            <consortium name="US DOE Joint Genome Institute (JGI-PGF)"/>
            <person name="Walter F."/>
            <person name="Albersmeier A."/>
            <person name="Kalinowski J."/>
            <person name="Ruckert C."/>
        </authorList>
    </citation>
    <scope>NUCLEOTIDE SEQUENCE [LARGE SCALE GENOMIC DNA]</scope>
    <source>
        <strain evidence="2 3">NBRC 114545</strain>
    </source>
</reference>
<comment type="caution">
    <text evidence="2">The sequence shown here is derived from an EMBL/GenBank/DDBJ whole genome shotgun (WGS) entry which is preliminary data.</text>
</comment>
<evidence type="ECO:0000256" key="1">
    <source>
        <dbReference type="SAM" id="Phobius"/>
    </source>
</evidence>
<keyword evidence="1" id="KW-0472">Membrane</keyword>
<evidence type="ECO:0000313" key="3">
    <source>
        <dbReference type="Proteomes" id="UP001157039"/>
    </source>
</evidence>
<dbReference type="AlphaFoldDB" id="A0AA37XL15"/>
<organism evidence="2 3">
    <name type="scientific">Tetragenococcus osmophilus</name>
    <dbReference type="NCBI Taxonomy" id="526944"/>
    <lineage>
        <taxon>Bacteria</taxon>
        <taxon>Bacillati</taxon>
        <taxon>Bacillota</taxon>
        <taxon>Bacilli</taxon>
        <taxon>Lactobacillales</taxon>
        <taxon>Enterococcaceae</taxon>
        <taxon>Tetragenococcus</taxon>
    </lineage>
</organism>
<dbReference type="EMBL" id="BSUW01000001">
    <property type="protein sequence ID" value="GMA71729.1"/>
    <property type="molecule type" value="Genomic_DNA"/>
</dbReference>
<sequence length="85" mass="10479">MKQANYHWQLSETVELPQEFIEQLKNESLPLFLGQLLWQRGIKTAEAIKTFFTQRLISFMILSIYLIWKKLLQEFKKRWKMKKRF</sequence>
<feature type="transmembrane region" description="Helical" evidence="1">
    <location>
        <begin position="51"/>
        <end position="68"/>
    </location>
</feature>